<organism evidence="1 2">
    <name type="scientific">Dendrobium thyrsiflorum</name>
    <name type="common">Pinecone-like raceme dendrobium</name>
    <name type="synonym">Orchid</name>
    <dbReference type="NCBI Taxonomy" id="117978"/>
    <lineage>
        <taxon>Eukaryota</taxon>
        <taxon>Viridiplantae</taxon>
        <taxon>Streptophyta</taxon>
        <taxon>Embryophyta</taxon>
        <taxon>Tracheophyta</taxon>
        <taxon>Spermatophyta</taxon>
        <taxon>Magnoliopsida</taxon>
        <taxon>Liliopsida</taxon>
        <taxon>Asparagales</taxon>
        <taxon>Orchidaceae</taxon>
        <taxon>Epidendroideae</taxon>
        <taxon>Malaxideae</taxon>
        <taxon>Dendrobiinae</taxon>
        <taxon>Dendrobium</taxon>
    </lineage>
</organism>
<evidence type="ECO:0000313" key="2">
    <source>
        <dbReference type="Proteomes" id="UP001552299"/>
    </source>
</evidence>
<evidence type="ECO:0000313" key="1">
    <source>
        <dbReference type="EMBL" id="KAL0911427.1"/>
    </source>
</evidence>
<accession>A0ABD0UM51</accession>
<dbReference type="AlphaFoldDB" id="A0ABD0UM51"/>
<dbReference type="EMBL" id="JANQDX010000015">
    <property type="protein sequence ID" value="KAL0911427.1"/>
    <property type="molecule type" value="Genomic_DNA"/>
</dbReference>
<reference evidence="1 2" key="1">
    <citation type="journal article" date="2024" name="Plant Biotechnol. J.">
        <title>Dendrobium thyrsiflorum genome and its molecular insights into genes involved in important horticultural traits.</title>
        <authorList>
            <person name="Chen B."/>
            <person name="Wang J.Y."/>
            <person name="Zheng P.J."/>
            <person name="Li K.L."/>
            <person name="Liang Y.M."/>
            <person name="Chen X.F."/>
            <person name="Zhang C."/>
            <person name="Zhao X."/>
            <person name="He X."/>
            <person name="Zhang G.Q."/>
            <person name="Liu Z.J."/>
            <person name="Xu Q."/>
        </authorList>
    </citation>
    <scope>NUCLEOTIDE SEQUENCE [LARGE SCALE GENOMIC DNA]</scope>
    <source>
        <strain evidence="1">GZMU011</strain>
    </source>
</reference>
<keyword evidence="2" id="KW-1185">Reference proteome</keyword>
<gene>
    <name evidence="1" type="ORF">M5K25_019567</name>
</gene>
<comment type="caution">
    <text evidence="1">The sequence shown here is derived from an EMBL/GenBank/DDBJ whole genome shotgun (WGS) entry which is preliminary data.</text>
</comment>
<dbReference type="Proteomes" id="UP001552299">
    <property type="component" value="Unassembled WGS sequence"/>
</dbReference>
<protein>
    <submittedName>
        <fullName evidence="1">Uncharacterized protein</fullName>
    </submittedName>
</protein>
<sequence length="290" mass="32545">MRLKTRLDSRRDKYASRLKPRRFERNSHELNMLKASSVSKHLFQNLPLLLLATKVTLSGASTLATSASPASTLVASASSALTSGASDLLASTSGASELLASTSGASDLLASTSGAYFLLDEFVGRVLPSKKILAWKYGTQVEVSREGAKKEYVYIKCNFSEKCITGSVKRLKDHLACTHVNIGQCTKVPEEVKKECRDYLKKFATSKEITQINMKEMIRNFSYYGSQHEGSSSRSQFVTAYLTLQRFKELRQPLEAMFTSEEWDKRLLVKVLRMLDGDRAPRLWDLFMKQ</sequence>
<proteinExistence type="predicted"/>
<name>A0ABD0UM51_DENTH</name>